<feature type="repeat" description="TPR" evidence="6">
    <location>
        <begin position="4"/>
        <end position="37"/>
    </location>
</feature>
<dbReference type="PANTHER" id="PTHR22904">
    <property type="entry name" value="TPR REPEAT CONTAINING PROTEIN"/>
    <property type="match status" value="1"/>
</dbReference>
<feature type="repeat" description="TPR" evidence="6">
    <location>
        <begin position="393"/>
        <end position="426"/>
    </location>
</feature>
<comment type="subcellular location">
    <subcellularLocation>
        <location evidence="1">Cytoplasm</location>
    </subcellularLocation>
</comment>
<feature type="repeat" description="TPR" evidence="6">
    <location>
        <begin position="258"/>
        <end position="291"/>
    </location>
</feature>
<evidence type="ECO:0000256" key="5">
    <source>
        <dbReference type="ARBA" id="ARBA00064323"/>
    </source>
</evidence>
<feature type="domain" description="STI1" evidence="8">
    <location>
        <begin position="530"/>
        <end position="569"/>
    </location>
</feature>
<feature type="compositionally biased region" description="Basic and acidic residues" evidence="7">
    <location>
        <begin position="252"/>
        <end position="265"/>
    </location>
</feature>
<dbReference type="SMART" id="SM00028">
    <property type="entry name" value="TPR"/>
    <property type="match status" value="9"/>
</dbReference>
<keyword evidence="4 6" id="KW-0802">TPR repeat</keyword>
<dbReference type="FunFam" id="1.25.40.10:FF:000020">
    <property type="entry name" value="Stress-induced phosphoprotein 1"/>
    <property type="match status" value="1"/>
</dbReference>
<keyword evidence="2" id="KW-0963">Cytoplasm</keyword>
<dbReference type="Pfam" id="PF13424">
    <property type="entry name" value="TPR_12"/>
    <property type="match status" value="1"/>
</dbReference>
<feature type="compositionally biased region" description="Low complexity" evidence="7">
    <location>
        <begin position="206"/>
        <end position="220"/>
    </location>
</feature>
<comment type="subunit">
    <text evidence="5">Part of a larger complex that includes HSP70, HSP90, and immunophilins.</text>
</comment>
<dbReference type="AlphaFoldDB" id="A0A0F7SZ19"/>
<dbReference type="InterPro" id="IPR006636">
    <property type="entry name" value="STI1_HS-bd"/>
</dbReference>
<feature type="repeat" description="TPR" evidence="6">
    <location>
        <begin position="427"/>
        <end position="460"/>
    </location>
</feature>
<dbReference type="FunFam" id="1.25.40.10:FF:000027">
    <property type="entry name" value="stress-induced-phosphoprotein 1 isoform X1"/>
    <property type="match status" value="1"/>
</dbReference>
<dbReference type="EMBL" id="LN483332">
    <property type="protein sequence ID" value="CED85558.1"/>
    <property type="molecule type" value="Genomic_DNA"/>
</dbReference>
<dbReference type="PANTHER" id="PTHR22904:SF523">
    <property type="entry name" value="STRESS-INDUCED-PHOSPHOPROTEIN 1"/>
    <property type="match status" value="1"/>
</dbReference>
<dbReference type="GO" id="GO:0042030">
    <property type="term" value="F:ATPase inhibitor activity"/>
    <property type="evidence" value="ECO:0007669"/>
    <property type="project" value="UniProtKB-ARBA"/>
</dbReference>
<feature type="compositionally biased region" description="Pro residues" evidence="7">
    <location>
        <begin position="225"/>
        <end position="238"/>
    </location>
</feature>
<feature type="repeat" description="TPR" evidence="6">
    <location>
        <begin position="72"/>
        <end position="105"/>
    </location>
</feature>
<dbReference type="Pfam" id="PF13181">
    <property type="entry name" value="TPR_8"/>
    <property type="match status" value="1"/>
</dbReference>
<keyword evidence="3" id="KW-0677">Repeat</keyword>
<dbReference type="Gene3D" id="1.25.40.10">
    <property type="entry name" value="Tetratricopeptide repeat domain"/>
    <property type="match status" value="3"/>
</dbReference>
<evidence type="ECO:0000313" key="9">
    <source>
        <dbReference type="EMBL" id="CED85558.1"/>
    </source>
</evidence>
<evidence type="ECO:0000256" key="6">
    <source>
        <dbReference type="PROSITE-ProRule" id="PRU00339"/>
    </source>
</evidence>
<evidence type="ECO:0000256" key="7">
    <source>
        <dbReference type="SAM" id="MobiDB-lite"/>
    </source>
</evidence>
<dbReference type="FunFam" id="1.10.260.100:FF:000004">
    <property type="entry name" value="Putative stress-induced-phosphoprotein 1"/>
    <property type="match status" value="1"/>
</dbReference>
<organism evidence="9">
    <name type="scientific">Phaffia rhodozyma</name>
    <name type="common">Yeast</name>
    <name type="synonym">Xanthophyllomyces dendrorhous</name>
    <dbReference type="NCBI Taxonomy" id="264483"/>
    <lineage>
        <taxon>Eukaryota</taxon>
        <taxon>Fungi</taxon>
        <taxon>Dikarya</taxon>
        <taxon>Basidiomycota</taxon>
        <taxon>Agaricomycotina</taxon>
        <taxon>Tremellomycetes</taxon>
        <taxon>Cystofilobasidiales</taxon>
        <taxon>Mrakiaceae</taxon>
        <taxon>Phaffia</taxon>
    </lineage>
</organism>
<protein>
    <submittedName>
        <fullName evidence="9">Molecular co-chaperone STI1</fullName>
    </submittedName>
</protein>
<dbReference type="Gene3D" id="1.10.260.100">
    <property type="match status" value="2"/>
</dbReference>
<reference evidence="9" key="1">
    <citation type="submission" date="2014-08" db="EMBL/GenBank/DDBJ databases">
        <authorList>
            <person name="Sharma Rahul"/>
            <person name="Thines Marco"/>
        </authorList>
    </citation>
    <scope>NUCLEOTIDE SEQUENCE</scope>
</reference>
<accession>A0A0F7SZ19</accession>
<sequence length="583" mass="64936">MSTAEEFKALGNAAFSKKDYDEAIVQFSKAIELDPKNHVLFSNRSAAYGGKRDYDQALVDAEKTIELNPSFSKGYSRKGSALHGQREYAASIEAYEKGLEVEPTSALLKKGLDEVKKAQEKDEADGSDGIAKMFKDPNMFAKLGANPKTAPFLSDPTFAAKLRMMQVNPQLASDAFQDPRMIQVIGVLMGVDLNAFERPEGSSFDPANPEASEPAPASAPKPKETPAPAPSKPTPAPAKEPEAEPMEVDEDAQAKAEAEASKKKGNETYKARKFEEAIEHYQMAWSVWPKDISFLTNLAAVYFEQGNYDLAIETCQKAVEEGRDIRADYKMMAKAYGRIGTSYQKKEDLENAIKFYNKSLTEHRTPDVLEKLRAVEKQKKDADIAAYIDPEKAEEARNQGNEVFKKGDFAAAVKLYTEATKRSPTDPKAYNNRAAAYTKLAAMPEALKDANHAISLDPTFVKAHIRKSLVLFAMREYTKALEACSAANDADVDHKNQREIENQMRKCYTELEKERQGESEEQTLQRAMRDPEVAAIMQDPVMRNILEQAQSDPRALQEHLKSPLIREKIQKLQAAGVIRMGTR</sequence>
<dbReference type="PROSITE" id="PS50293">
    <property type="entry name" value="TPR_REGION"/>
    <property type="match status" value="1"/>
</dbReference>
<dbReference type="PROSITE" id="PS50005">
    <property type="entry name" value="TPR"/>
    <property type="match status" value="7"/>
</dbReference>
<evidence type="ECO:0000256" key="1">
    <source>
        <dbReference type="ARBA" id="ARBA00004496"/>
    </source>
</evidence>
<dbReference type="SUPFAM" id="SSF48452">
    <property type="entry name" value="TPR-like"/>
    <property type="match status" value="3"/>
</dbReference>
<dbReference type="FunFam" id="1.10.260.100:FF:000002">
    <property type="entry name" value="Stress-induced-phosphoprotein 1 (Hsp70/Hsp90-organizing)"/>
    <property type="match status" value="1"/>
</dbReference>
<dbReference type="InterPro" id="IPR011990">
    <property type="entry name" value="TPR-like_helical_dom_sf"/>
</dbReference>
<dbReference type="GO" id="GO:0051879">
    <property type="term" value="F:Hsp90 protein binding"/>
    <property type="evidence" value="ECO:0007669"/>
    <property type="project" value="TreeGrafter"/>
</dbReference>
<name>A0A0F7SZ19_PHARH</name>
<dbReference type="Pfam" id="PF13414">
    <property type="entry name" value="TPR_11"/>
    <property type="match status" value="1"/>
</dbReference>
<feature type="domain" description="STI1" evidence="8">
    <location>
        <begin position="136"/>
        <end position="175"/>
    </location>
</feature>
<dbReference type="InterPro" id="IPR041243">
    <property type="entry name" value="STI1/HOP_DP"/>
</dbReference>
<dbReference type="Pfam" id="PF00515">
    <property type="entry name" value="TPR_1"/>
    <property type="match status" value="1"/>
</dbReference>
<dbReference type="FunFam" id="1.25.40.10:FF:000010">
    <property type="entry name" value="Stress-induced phosphoprotein 1"/>
    <property type="match status" value="1"/>
</dbReference>
<feature type="repeat" description="TPR" evidence="6">
    <location>
        <begin position="292"/>
        <end position="325"/>
    </location>
</feature>
<evidence type="ECO:0000259" key="8">
    <source>
        <dbReference type="SMART" id="SM00727"/>
    </source>
</evidence>
<feature type="region of interest" description="Disordered" evidence="7">
    <location>
        <begin position="199"/>
        <end position="265"/>
    </location>
</feature>
<proteinExistence type="predicted"/>
<evidence type="ECO:0000256" key="4">
    <source>
        <dbReference type="ARBA" id="ARBA00022803"/>
    </source>
</evidence>
<feature type="repeat" description="TPR" evidence="6">
    <location>
        <begin position="333"/>
        <end position="366"/>
    </location>
</feature>
<evidence type="ECO:0000256" key="3">
    <source>
        <dbReference type="ARBA" id="ARBA00022737"/>
    </source>
</evidence>
<dbReference type="GO" id="GO:0005737">
    <property type="term" value="C:cytoplasm"/>
    <property type="evidence" value="ECO:0007669"/>
    <property type="project" value="UniProtKB-SubCell"/>
</dbReference>
<dbReference type="InterPro" id="IPR019734">
    <property type="entry name" value="TPR_rpt"/>
</dbReference>
<dbReference type="Pfam" id="PF17830">
    <property type="entry name" value="STI1-HOP_DP"/>
    <property type="match status" value="2"/>
</dbReference>
<dbReference type="SMART" id="SM00727">
    <property type="entry name" value="STI1"/>
    <property type="match status" value="2"/>
</dbReference>
<evidence type="ECO:0000256" key="2">
    <source>
        <dbReference type="ARBA" id="ARBA00022490"/>
    </source>
</evidence>